<dbReference type="GO" id="GO:0000049">
    <property type="term" value="F:tRNA binding"/>
    <property type="evidence" value="ECO:0007669"/>
    <property type="project" value="InterPro"/>
</dbReference>
<dbReference type="EC" id="6.1.1.20" evidence="13"/>
<dbReference type="GO" id="GO:0006432">
    <property type="term" value="P:phenylalanyl-tRNA aminoacylation"/>
    <property type="evidence" value="ECO:0007669"/>
    <property type="project" value="UniProtKB-UniRule"/>
</dbReference>
<evidence type="ECO:0000256" key="11">
    <source>
        <dbReference type="ARBA" id="ARBA00023146"/>
    </source>
</evidence>
<dbReference type="InterPro" id="IPR004529">
    <property type="entry name" value="Phe-tRNA-synth_IIc_asu"/>
</dbReference>
<dbReference type="HAMAP" id="MF_00281">
    <property type="entry name" value="Phe_tRNA_synth_alpha1"/>
    <property type="match status" value="1"/>
</dbReference>
<dbReference type="SUPFAM" id="SSF46589">
    <property type="entry name" value="tRNA-binding arm"/>
    <property type="match status" value="1"/>
</dbReference>
<evidence type="ECO:0000256" key="6">
    <source>
        <dbReference type="ARBA" id="ARBA00022723"/>
    </source>
</evidence>
<protein>
    <recommendedName>
        <fullName evidence="13">Phenylalanine--tRNA ligase alpha subunit</fullName>
        <ecNumber evidence="13">6.1.1.20</ecNumber>
    </recommendedName>
    <alternativeName>
        <fullName evidence="13">Phenylalanyl-tRNA synthetase alpha subunit</fullName>
        <shortName evidence="13">PheRS</shortName>
    </alternativeName>
</protein>
<dbReference type="InterPro" id="IPR006195">
    <property type="entry name" value="aa-tRNA-synth_II"/>
</dbReference>
<evidence type="ECO:0000256" key="5">
    <source>
        <dbReference type="ARBA" id="ARBA00022598"/>
    </source>
</evidence>
<accession>A0A559KJ02</accession>
<comment type="similarity">
    <text evidence="2 13">Belongs to the class-II aminoacyl-tRNA synthetase family. Phe-tRNA synthetase alpha subunit type 1 subfamily.</text>
</comment>
<dbReference type="AlphaFoldDB" id="A0A559KJ02"/>
<gene>
    <name evidence="13 15" type="primary">pheS</name>
    <name evidence="15" type="ORF">MDPP_00355</name>
</gene>
<dbReference type="GO" id="GO:0000287">
    <property type="term" value="F:magnesium ion binding"/>
    <property type="evidence" value="ECO:0007669"/>
    <property type="project" value="UniProtKB-UniRule"/>
</dbReference>
<evidence type="ECO:0000256" key="4">
    <source>
        <dbReference type="ARBA" id="ARBA00022490"/>
    </source>
</evidence>
<evidence type="ECO:0000256" key="8">
    <source>
        <dbReference type="ARBA" id="ARBA00022840"/>
    </source>
</evidence>
<reference evidence="15 16" key="1">
    <citation type="submission" date="2019-06" db="EMBL/GenBank/DDBJ databases">
        <title>Draft Genome Sequence of Candidatus Phytoplasma pini-Related Strain MDPP: A Resource for Comparative Genomics of Gymnosperm-infecting Phytoplasmas.</title>
        <authorList>
            <person name="Cai W."/>
            <person name="Costanzo S."/>
            <person name="Shao J."/>
            <person name="Zhao Y."/>
            <person name="Davis R."/>
        </authorList>
    </citation>
    <scope>NUCLEOTIDE SEQUENCE [LARGE SCALE GENOMIC DNA]</scope>
    <source>
        <strain evidence="15 16">MDPP</strain>
    </source>
</reference>
<dbReference type="InterPro" id="IPR002319">
    <property type="entry name" value="Phenylalanyl-tRNA_Synthase"/>
</dbReference>
<dbReference type="Proteomes" id="UP000320078">
    <property type="component" value="Unassembled WGS sequence"/>
</dbReference>
<dbReference type="InterPro" id="IPR004188">
    <property type="entry name" value="Phe-tRNA_ligase_II_N"/>
</dbReference>
<keyword evidence="5 13" id="KW-0436">Ligase</keyword>
<keyword evidence="8 13" id="KW-0067">ATP-binding</keyword>
<keyword evidence="10 13" id="KW-0648">Protein biosynthesis</keyword>
<comment type="catalytic activity">
    <reaction evidence="12 13">
        <text>tRNA(Phe) + L-phenylalanine + ATP = L-phenylalanyl-tRNA(Phe) + AMP + diphosphate + H(+)</text>
        <dbReference type="Rhea" id="RHEA:19413"/>
        <dbReference type="Rhea" id="RHEA-COMP:9668"/>
        <dbReference type="Rhea" id="RHEA-COMP:9699"/>
        <dbReference type="ChEBI" id="CHEBI:15378"/>
        <dbReference type="ChEBI" id="CHEBI:30616"/>
        <dbReference type="ChEBI" id="CHEBI:33019"/>
        <dbReference type="ChEBI" id="CHEBI:58095"/>
        <dbReference type="ChEBI" id="CHEBI:78442"/>
        <dbReference type="ChEBI" id="CHEBI:78531"/>
        <dbReference type="ChEBI" id="CHEBI:456215"/>
        <dbReference type="EC" id="6.1.1.20"/>
    </reaction>
</comment>
<comment type="caution">
    <text evidence="13">Lacks conserved residue(s) required for the propagation of feature annotation.</text>
</comment>
<dbReference type="InterPro" id="IPR010978">
    <property type="entry name" value="tRNA-bd_arm"/>
</dbReference>
<keyword evidence="7 13" id="KW-0547">Nucleotide-binding</keyword>
<evidence type="ECO:0000256" key="12">
    <source>
        <dbReference type="ARBA" id="ARBA00049255"/>
    </source>
</evidence>
<evidence type="ECO:0000256" key="1">
    <source>
        <dbReference type="ARBA" id="ARBA00004496"/>
    </source>
</evidence>
<comment type="subunit">
    <text evidence="3 13">Tetramer of two alpha and two beta subunits.</text>
</comment>
<keyword evidence="11 13" id="KW-0030">Aminoacyl-tRNA synthetase</keyword>
<comment type="subcellular location">
    <subcellularLocation>
        <location evidence="1 13">Cytoplasm</location>
    </subcellularLocation>
</comment>
<dbReference type="OrthoDB" id="9800719at2"/>
<dbReference type="Pfam" id="PF01409">
    <property type="entry name" value="tRNA-synt_2d"/>
    <property type="match status" value="1"/>
</dbReference>
<comment type="caution">
    <text evidence="15">The sequence shown here is derived from an EMBL/GenBank/DDBJ whole genome shotgun (WGS) entry which is preliminary data.</text>
</comment>
<dbReference type="CDD" id="cd00496">
    <property type="entry name" value="PheRS_alpha_core"/>
    <property type="match status" value="1"/>
</dbReference>
<dbReference type="Gene3D" id="3.30.930.10">
    <property type="entry name" value="Bira Bifunctional Protein, Domain 2"/>
    <property type="match status" value="1"/>
</dbReference>
<dbReference type="InterPro" id="IPR022911">
    <property type="entry name" value="Phe_tRNA_ligase_alpha1_bac"/>
</dbReference>
<dbReference type="PROSITE" id="PS50862">
    <property type="entry name" value="AA_TRNA_LIGASE_II"/>
    <property type="match status" value="1"/>
</dbReference>
<evidence type="ECO:0000256" key="2">
    <source>
        <dbReference type="ARBA" id="ARBA00010207"/>
    </source>
</evidence>
<evidence type="ECO:0000256" key="3">
    <source>
        <dbReference type="ARBA" id="ARBA00011209"/>
    </source>
</evidence>
<dbReference type="NCBIfam" id="TIGR00468">
    <property type="entry name" value="pheS"/>
    <property type="match status" value="1"/>
</dbReference>
<evidence type="ECO:0000256" key="7">
    <source>
        <dbReference type="ARBA" id="ARBA00022741"/>
    </source>
</evidence>
<proteinExistence type="inferred from homology"/>
<keyword evidence="16" id="KW-1185">Reference proteome</keyword>
<dbReference type="PANTHER" id="PTHR11538:SF41">
    <property type="entry name" value="PHENYLALANINE--TRNA LIGASE, MITOCHONDRIAL"/>
    <property type="match status" value="1"/>
</dbReference>
<dbReference type="GO" id="GO:0005737">
    <property type="term" value="C:cytoplasm"/>
    <property type="evidence" value="ECO:0007669"/>
    <property type="project" value="UniProtKB-SubCell"/>
</dbReference>
<comment type="cofactor">
    <cofactor evidence="13">
        <name>Mg(2+)</name>
        <dbReference type="ChEBI" id="CHEBI:18420"/>
    </cofactor>
    <text evidence="13">Binds 2 magnesium ions per tetramer.</text>
</comment>
<dbReference type="GO" id="GO:0004826">
    <property type="term" value="F:phenylalanine-tRNA ligase activity"/>
    <property type="evidence" value="ECO:0007669"/>
    <property type="project" value="UniProtKB-UniRule"/>
</dbReference>
<dbReference type="GO" id="GO:0005524">
    <property type="term" value="F:ATP binding"/>
    <property type="evidence" value="ECO:0007669"/>
    <property type="project" value="UniProtKB-UniRule"/>
</dbReference>
<dbReference type="InterPro" id="IPR045864">
    <property type="entry name" value="aa-tRNA-synth_II/BPL/LPL"/>
</dbReference>
<evidence type="ECO:0000313" key="16">
    <source>
        <dbReference type="Proteomes" id="UP000320078"/>
    </source>
</evidence>
<keyword evidence="9 13" id="KW-0460">Magnesium</keyword>
<evidence type="ECO:0000259" key="14">
    <source>
        <dbReference type="PROSITE" id="PS50862"/>
    </source>
</evidence>
<dbReference type="SUPFAM" id="SSF55681">
    <property type="entry name" value="Class II aaRS and biotin synthetases"/>
    <property type="match status" value="1"/>
</dbReference>
<dbReference type="PANTHER" id="PTHR11538">
    <property type="entry name" value="PHENYLALANYL-TRNA SYNTHETASE"/>
    <property type="match status" value="1"/>
</dbReference>
<feature type="domain" description="Aminoacyl-transfer RNA synthetases class-II family profile" evidence="14">
    <location>
        <begin position="119"/>
        <end position="324"/>
    </location>
</feature>
<dbReference type="Pfam" id="PF02912">
    <property type="entry name" value="Phe_tRNA-synt_N"/>
    <property type="match status" value="1"/>
</dbReference>
<dbReference type="EMBL" id="VIAE01000012">
    <property type="protein sequence ID" value="TVY12106.1"/>
    <property type="molecule type" value="Genomic_DNA"/>
</dbReference>
<organism evidence="15 16">
    <name type="scientific">Candidatus Phytoplasma pini</name>
    <dbReference type="NCBI Taxonomy" id="267362"/>
    <lineage>
        <taxon>Bacteria</taxon>
        <taxon>Bacillati</taxon>
        <taxon>Mycoplasmatota</taxon>
        <taxon>Mollicutes</taxon>
        <taxon>Acholeplasmatales</taxon>
        <taxon>Acholeplasmataceae</taxon>
        <taxon>Candidatus Phytoplasma</taxon>
    </lineage>
</organism>
<keyword evidence="6 13" id="KW-0479">Metal-binding</keyword>
<sequence>MSQEKIKDLDQEIKCLLENFFIKIKNINEIEQLKQLEIKYLGKNGILFFLFQEIKKFPVEKKRIKGQKINLLKQKCLSLLEEKKKILENQLLNDFLKKDKIDVTLPHLQLSQGNIHPLNQIIKQIENFFLNLGYSIYDGDEIVSDFYNFEMLNIDKEHPARDIQDSFYLNQDYQYLLRTHTSSVQVKAMLEKKSQPLKIISSGKVYRRDKDDDSHSHQFIQLEGFAIDHINNINIRILKEILVLLLQNIFGKQQELRFRPSYFPFTKPSLEVDLVIKKFQQKNIYLEILGAGLIHPQVLSRGGYNPEKYSGLAFGLGIERIAMLKYGIEKISYFYQNNINFLNQFIK</sequence>
<evidence type="ECO:0000256" key="9">
    <source>
        <dbReference type="ARBA" id="ARBA00022842"/>
    </source>
</evidence>
<evidence type="ECO:0000256" key="13">
    <source>
        <dbReference type="HAMAP-Rule" id="MF_00281"/>
    </source>
</evidence>
<name>A0A559KJ02_9MOLU</name>
<evidence type="ECO:0000256" key="10">
    <source>
        <dbReference type="ARBA" id="ARBA00022917"/>
    </source>
</evidence>
<evidence type="ECO:0000313" key="15">
    <source>
        <dbReference type="EMBL" id="TVY12106.1"/>
    </source>
</evidence>
<keyword evidence="4 13" id="KW-0963">Cytoplasm</keyword>